<organism evidence="2 3">
    <name type="scientific">Kocuria aegyptia</name>
    <dbReference type="NCBI Taxonomy" id="330943"/>
    <lineage>
        <taxon>Bacteria</taxon>
        <taxon>Bacillati</taxon>
        <taxon>Actinomycetota</taxon>
        <taxon>Actinomycetes</taxon>
        <taxon>Micrococcales</taxon>
        <taxon>Micrococcaceae</taxon>
        <taxon>Kocuria</taxon>
    </lineage>
</organism>
<evidence type="ECO:0000259" key="1">
    <source>
        <dbReference type="Pfam" id="PF20058"/>
    </source>
</evidence>
<comment type="caution">
    <text evidence="2">The sequence shown here is derived from an EMBL/GenBank/DDBJ whole genome shotgun (WGS) entry which is preliminary data.</text>
</comment>
<dbReference type="EMBL" id="BAAAOA010000035">
    <property type="protein sequence ID" value="GAA1767495.1"/>
    <property type="molecule type" value="Genomic_DNA"/>
</dbReference>
<dbReference type="Pfam" id="PF20058">
    <property type="entry name" value="DUF6457"/>
    <property type="match status" value="1"/>
</dbReference>
<dbReference type="InterPro" id="IPR045598">
    <property type="entry name" value="DUF6457"/>
</dbReference>
<proteinExistence type="predicted"/>
<dbReference type="RefSeq" id="WP_344123390.1">
    <property type="nucleotide sequence ID" value="NZ_BAAAOA010000035.1"/>
</dbReference>
<reference evidence="2 3" key="1">
    <citation type="journal article" date="2019" name="Int. J. Syst. Evol. Microbiol.">
        <title>The Global Catalogue of Microorganisms (GCM) 10K type strain sequencing project: providing services to taxonomists for standard genome sequencing and annotation.</title>
        <authorList>
            <consortium name="The Broad Institute Genomics Platform"/>
            <consortium name="The Broad Institute Genome Sequencing Center for Infectious Disease"/>
            <person name="Wu L."/>
            <person name="Ma J."/>
        </authorList>
    </citation>
    <scope>NUCLEOTIDE SEQUENCE [LARGE SCALE GENOMIC DNA]</scope>
    <source>
        <strain evidence="2 3">JCM 14735</strain>
    </source>
</reference>
<evidence type="ECO:0000313" key="2">
    <source>
        <dbReference type="EMBL" id="GAA1767495.1"/>
    </source>
</evidence>
<gene>
    <name evidence="2" type="ORF">GCM10009767_27320</name>
</gene>
<keyword evidence="3" id="KW-1185">Reference proteome</keyword>
<name>A0ABN2KVR7_9MICC</name>
<dbReference type="Proteomes" id="UP001501204">
    <property type="component" value="Unassembled WGS sequence"/>
</dbReference>
<protein>
    <recommendedName>
        <fullName evidence="1">DUF6457 domain-containing protein</fullName>
    </recommendedName>
</protein>
<evidence type="ECO:0000313" key="3">
    <source>
        <dbReference type="Proteomes" id="UP001501204"/>
    </source>
</evidence>
<accession>A0ABN2KVR7</accession>
<feature type="domain" description="DUF6457" evidence="1">
    <location>
        <begin position="9"/>
        <end position="91"/>
    </location>
</feature>
<sequence>MPKDLSPSENEILERWVEAVRGALDVPDADLPLDAVLGLTGRIAHGTVRPAVPPTAYLLGYHVGRAVAAGEDEHSVLDRALQTVGGLVPAVRRTPEEN</sequence>